<keyword evidence="5" id="KW-0408">Iron</keyword>
<organism evidence="8 9">
    <name type="scientific">Comamonas terrigena</name>
    <dbReference type="NCBI Taxonomy" id="32013"/>
    <lineage>
        <taxon>Bacteria</taxon>
        <taxon>Pseudomonadati</taxon>
        <taxon>Pseudomonadota</taxon>
        <taxon>Betaproteobacteria</taxon>
        <taxon>Burkholderiales</taxon>
        <taxon>Comamonadaceae</taxon>
        <taxon>Comamonas</taxon>
    </lineage>
</organism>
<evidence type="ECO:0000256" key="2">
    <source>
        <dbReference type="ARBA" id="ARBA00022617"/>
    </source>
</evidence>
<evidence type="ECO:0000313" key="8">
    <source>
        <dbReference type="EMBL" id="PEH91074.1"/>
    </source>
</evidence>
<dbReference type="PANTHER" id="PTHR32439:SF9">
    <property type="entry name" value="BLR3264 PROTEIN"/>
    <property type="match status" value="1"/>
</dbReference>
<keyword evidence="1" id="KW-0004">4Fe-4S</keyword>
<sequence>MRSEDGWIVRVRPVCASINAEQWAALAALALSLAHPQIELTRLGNVQLRGVADADLPALLSQLVAARLIPADADADLAPPVHCTPFYTVHDRTHQLAALLSRAVVERLCPSALERQGMAALPSKFGLLVDDAARSLGGVASDLRVWADADGGYGLALGEAGDWYRFADAQQLVDAAIHIAAWFARARMAVSGKPPTRLQALLPSLPLDTLLQDAVPQGAQPPAAAPVLPGQLAQGWVLGAPLGRIDALAMQALAASLPADTEIRVTPWRSLLLMSADAPARVARLDARHWMTDAADARLRVSACTGSPRCAQAHVPAQDIALQLAPHVPERGHLHVSGCAKFCALSSDATSLIFASTSAPDAVWLHAGAAGQPGCPTVRLPYRAGSALPAELPTLLHDLPL</sequence>
<keyword evidence="4" id="KW-0560">Oxidoreductase</keyword>
<dbReference type="InterPro" id="IPR005117">
    <property type="entry name" value="NiRdtase/SiRdtase_haem-b_fer"/>
</dbReference>
<feature type="domain" description="Nitrite/Sulfite reductase ferredoxin-like" evidence="7">
    <location>
        <begin position="4"/>
        <end position="65"/>
    </location>
</feature>
<dbReference type="Gene3D" id="3.90.480.10">
    <property type="entry name" value="Sulfite Reductase Hemoprotein,Domain 2"/>
    <property type="match status" value="1"/>
</dbReference>
<dbReference type="STRING" id="1219032.GCA_001515545_00097"/>
<comment type="caution">
    <text evidence="8">The sequence shown here is derived from an EMBL/GenBank/DDBJ whole genome shotgun (WGS) entry which is preliminary data.</text>
</comment>
<dbReference type="SUPFAM" id="SSF56014">
    <property type="entry name" value="Nitrite and sulphite reductase 4Fe-4S domain-like"/>
    <property type="match status" value="1"/>
</dbReference>
<dbReference type="SUPFAM" id="SSF55124">
    <property type="entry name" value="Nitrite/Sulfite reductase N-terminal domain-like"/>
    <property type="match status" value="1"/>
</dbReference>
<dbReference type="PANTHER" id="PTHR32439">
    <property type="entry name" value="FERREDOXIN--NITRITE REDUCTASE, CHLOROPLASTIC"/>
    <property type="match status" value="1"/>
</dbReference>
<dbReference type="GO" id="GO:0046872">
    <property type="term" value="F:metal ion binding"/>
    <property type="evidence" value="ECO:0007669"/>
    <property type="project" value="UniProtKB-KW"/>
</dbReference>
<dbReference type="EMBL" id="PDEA01000001">
    <property type="protein sequence ID" value="PEH91074.1"/>
    <property type="molecule type" value="Genomic_DNA"/>
</dbReference>
<evidence type="ECO:0000256" key="3">
    <source>
        <dbReference type="ARBA" id="ARBA00022723"/>
    </source>
</evidence>
<dbReference type="Gene3D" id="3.30.413.10">
    <property type="entry name" value="Sulfite Reductase Hemoprotein, domain 1"/>
    <property type="match status" value="1"/>
</dbReference>
<keyword evidence="2" id="KW-0349">Heme</keyword>
<dbReference type="Pfam" id="PF03460">
    <property type="entry name" value="NIR_SIR_ferr"/>
    <property type="match status" value="1"/>
</dbReference>
<evidence type="ECO:0000313" key="9">
    <source>
        <dbReference type="Proteomes" id="UP000220246"/>
    </source>
</evidence>
<keyword evidence="3" id="KW-0479">Metal-binding</keyword>
<dbReference type="GO" id="GO:0016491">
    <property type="term" value="F:oxidoreductase activity"/>
    <property type="evidence" value="ECO:0007669"/>
    <property type="project" value="UniProtKB-KW"/>
</dbReference>
<name>A0A2A7V0S3_COMTR</name>
<protein>
    <submittedName>
        <fullName evidence="8">Nitrite reductase</fullName>
    </submittedName>
</protein>
<evidence type="ECO:0000256" key="4">
    <source>
        <dbReference type="ARBA" id="ARBA00023002"/>
    </source>
</evidence>
<dbReference type="InterPro" id="IPR045854">
    <property type="entry name" value="NO2/SO3_Rdtase_4Fe4S_sf"/>
</dbReference>
<dbReference type="InterPro" id="IPR036136">
    <property type="entry name" value="Nit/Sulf_reduc_fer-like_dom_sf"/>
</dbReference>
<keyword evidence="9" id="KW-1185">Reference proteome</keyword>
<reference evidence="9" key="1">
    <citation type="submission" date="2017-09" db="EMBL/GenBank/DDBJ databases">
        <title>FDA dAtabase for Regulatory Grade micrObial Sequences (FDA-ARGOS): Supporting development and validation of Infectious Disease Dx tests.</title>
        <authorList>
            <person name="Minogue T."/>
            <person name="Wolcott M."/>
            <person name="Wasieloski L."/>
            <person name="Aguilar W."/>
            <person name="Moore D."/>
            <person name="Tallon L."/>
            <person name="Sadzewicz L."/>
            <person name="Ott S."/>
            <person name="Zhao X."/>
            <person name="Nagaraj S."/>
            <person name="Vavikolanu K."/>
            <person name="Aluvathingal J."/>
            <person name="Nadendla S."/>
            <person name="Sichtig H."/>
        </authorList>
    </citation>
    <scope>NUCLEOTIDE SEQUENCE [LARGE SCALE GENOMIC DNA]</scope>
    <source>
        <strain evidence="9">FDAARGOS_394</strain>
    </source>
</reference>
<dbReference type="AlphaFoldDB" id="A0A2A7V0S3"/>
<keyword evidence="6" id="KW-0411">Iron-sulfur</keyword>
<dbReference type="OrthoDB" id="7459360at2"/>
<evidence type="ECO:0000259" key="7">
    <source>
        <dbReference type="Pfam" id="PF03460"/>
    </source>
</evidence>
<gene>
    <name evidence="8" type="ORF">CRM82_13720</name>
</gene>
<evidence type="ECO:0000256" key="5">
    <source>
        <dbReference type="ARBA" id="ARBA00023004"/>
    </source>
</evidence>
<dbReference type="GO" id="GO:0051539">
    <property type="term" value="F:4 iron, 4 sulfur cluster binding"/>
    <property type="evidence" value="ECO:0007669"/>
    <property type="project" value="UniProtKB-KW"/>
</dbReference>
<evidence type="ECO:0000256" key="6">
    <source>
        <dbReference type="ARBA" id="ARBA00023014"/>
    </source>
</evidence>
<dbReference type="InterPro" id="IPR051329">
    <property type="entry name" value="NIR_SIR_4Fe-4S"/>
</dbReference>
<dbReference type="Proteomes" id="UP000220246">
    <property type="component" value="Unassembled WGS sequence"/>
</dbReference>
<evidence type="ECO:0000256" key="1">
    <source>
        <dbReference type="ARBA" id="ARBA00022485"/>
    </source>
</evidence>
<accession>A0A2A7V0S3</accession>
<proteinExistence type="predicted"/>